<gene>
    <name evidence="3" type="ORF">FC98_GL002007</name>
</gene>
<feature type="chain" id="PRO_5039453782" description="Putative adhesive domain-containing protein" evidence="1">
    <location>
        <begin position="20"/>
        <end position="94"/>
    </location>
</feature>
<dbReference type="AlphaFoldDB" id="A0A0R1P0Z0"/>
<dbReference type="Pfam" id="PF20602">
    <property type="entry name" value="pAdhesive_8"/>
    <property type="match status" value="1"/>
</dbReference>
<sequence length="94" mass="10313">MQFVGVLALLFGNFYTVGAAVADVVATDEIATKNAKLIDDKRQLVTTAKVGDESKLTFDVTVGSLSSAGKVKFEYDRDMLTIKKRLFEISLYKS</sequence>
<name>A0A0R1P0Z0_9LACO</name>
<evidence type="ECO:0000313" key="3">
    <source>
        <dbReference type="EMBL" id="KRL22771.1"/>
    </source>
</evidence>
<evidence type="ECO:0000259" key="2">
    <source>
        <dbReference type="Pfam" id="PF20602"/>
    </source>
</evidence>
<accession>A0A0R1P0Z0</accession>
<keyword evidence="1" id="KW-0732">Signal</keyword>
<dbReference type="Proteomes" id="UP000051439">
    <property type="component" value="Unassembled WGS sequence"/>
</dbReference>
<dbReference type="EMBL" id="AZEB01000004">
    <property type="protein sequence ID" value="KRL22771.1"/>
    <property type="molecule type" value="Genomic_DNA"/>
</dbReference>
<reference evidence="3 4" key="1">
    <citation type="journal article" date="2015" name="Genome Announc.">
        <title>Expanding the biotechnology potential of lactobacilli through comparative genomics of 213 strains and associated genera.</title>
        <authorList>
            <person name="Sun Z."/>
            <person name="Harris H.M."/>
            <person name="McCann A."/>
            <person name="Guo C."/>
            <person name="Argimon S."/>
            <person name="Zhang W."/>
            <person name="Yang X."/>
            <person name="Jeffery I.B."/>
            <person name="Cooney J.C."/>
            <person name="Kagawa T.F."/>
            <person name="Liu W."/>
            <person name="Song Y."/>
            <person name="Salvetti E."/>
            <person name="Wrobel A."/>
            <person name="Rasinkangas P."/>
            <person name="Parkhill J."/>
            <person name="Rea M.C."/>
            <person name="O'Sullivan O."/>
            <person name="Ritari J."/>
            <person name="Douillard F.P."/>
            <person name="Paul Ross R."/>
            <person name="Yang R."/>
            <person name="Briner A.E."/>
            <person name="Felis G.E."/>
            <person name="de Vos W.M."/>
            <person name="Barrangou R."/>
            <person name="Klaenhammer T.R."/>
            <person name="Caufield P.W."/>
            <person name="Cui Y."/>
            <person name="Zhang H."/>
            <person name="O'Toole P.W."/>
        </authorList>
    </citation>
    <scope>NUCLEOTIDE SEQUENCE [LARGE SCALE GENOMIC DNA]</scope>
    <source>
        <strain evidence="3 4">DSM 19906</strain>
    </source>
</reference>
<protein>
    <recommendedName>
        <fullName evidence="2">Putative adhesive domain-containing protein</fullName>
    </recommendedName>
</protein>
<dbReference type="InterPro" id="IPR046767">
    <property type="entry name" value="pAdhesive_8"/>
</dbReference>
<comment type="caution">
    <text evidence="3">The sequence shown here is derived from an EMBL/GenBank/DDBJ whole genome shotgun (WGS) entry which is preliminary data.</text>
</comment>
<evidence type="ECO:0000313" key="4">
    <source>
        <dbReference type="Proteomes" id="UP000051439"/>
    </source>
</evidence>
<organism evidence="3 4">
    <name type="scientific">Lentilactobacillus kisonensis DSM 19906 = JCM 15041</name>
    <dbReference type="NCBI Taxonomy" id="1423766"/>
    <lineage>
        <taxon>Bacteria</taxon>
        <taxon>Bacillati</taxon>
        <taxon>Bacillota</taxon>
        <taxon>Bacilli</taxon>
        <taxon>Lactobacillales</taxon>
        <taxon>Lactobacillaceae</taxon>
        <taxon>Lentilactobacillus</taxon>
    </lineage>
</organism>
<evidence type="ECO:0000256" key="1">
    <source>
        <dbReference type="SAM" id="SignalP"/>
    </source>
</evidence>
<proteinExistence type="predicted"/>
<keyword evidence="4" id="KW-1185">Reference proteome</keyword>
<feature type="signal peptide" evidence="1">
    <location>
        <begin position="1"/>
        <end position="19"/>
    </location>
</feature>
<feature type="domain" description="Putative adhesive" evidence="2">
    <location>
        <begin position="22"/>
        <end position="88"/>
    </location>
</feature>